<accession>A0AAN8WPY9</accession>
<dbReference type="AlphaFoldDB" id="A0AAN8WPY9"/>
<dbReference type="EMBL" id="JAXCGZ010017441">
    <property type="protein sequence ID" value="KAK7068096.1"/>
    <property type="molecule type" value="Genomic_DNA"/>
</dbReference>
<dbReference type="Proteomes" id="UP001381693">
    <property type="component" value="Unassembled WGS sequence"/>
</dbReference>
<comment type="caution">
    <text evidence="1">The sequence shown here is derived from an EMBL/GenBank/DDBJ whole genome shotgun (WGS) entry which is preliminary data.</text>
</comment>
<evidence type="ECO:0000313" key="1">
    <source>
        <dbReference type="EMBL" id="KAK7068096.1"/>
    </source>
</evidence>
<name>A0AAN8WPY9_HALRR</name>
<keyword evidence="2" id="KW-1185">Reference proteome</keyword>
<organism evidence="1 2">
    <name type="scientific">Halocaridina rubra</name>
    <name type="common">Hawaiian red shrimp</name>
    <dbReference type="NCBI Taxonomy" id="373956"/>
    <lineage>
        <taxon>Eukaryota</taxon>
        <taxon>Metazoa</taxon>
        <taxon>Ecdysozoa</taxon>
        <taxon>Arthropoda</taxon>
        <taxon>Crustacea</taxon>
        <taxon>Multicrustacea</taxon>
        <taxon>Malacostraca</taxon>
        <taxon>Eumalacostraca</taxon>
        <taxon>Eucarida</taxon>
        <taxon>Decapoda</taxon>
        <taxon>Pleocyemata</taxon>
        <taxon>Caridea</taxon>
        <taxon>Atyoidea</taxon>
        <taxon>Atyidae</taxon>
        <taxon>Halocaridina</taxon>
    </lineage>
</organism>
<sequence length="65" mass="6915">MLSTTVPVAERVPFLLLAGRRRATEIFSGPSVPYATNPATEGGKPASTWCRSQARNLTPPVQTGC</sequence>
<protein>
    <submittedName>
        <fullName evidence="1">Uncharacterized protein</fullName>
    </submittedName>
</protein>
<reference evidence="1 2" key="1">
    <citation type="submission" date="2023-11" db="EMBL/GenBank/DDBJ databases">
        <title>Halocaridina rubra genome assembly.</title>
        <authorList>
            <person name="Smith C."/>
        </authorList>
    </citation>
    <scope>NUCLEOTIDE SEQUENCE [LARGE SCALE GENOMIC DNA]</scope>
    <source>
        <strain evidence="1">EP-1</strain>
        <tissue evidence="1">Whole</tissue>
    </source>
</reference>
<gene>
    <name evidence="1" type="ORF">SK128_014719</name>
</gene>
<proteinExistence type="predicted"/>
<evidence type="ECO:0000313" key="2">
    <source>
        <dbReference type="Proteomes" id="UP001381693"/>
    </source>
</evidence>